<accession>J7SAR3</accession>
<evidence type="ECO:0000313" key="2">
    <source>
        <dbReference type="Proteomes" id="UP000006310"/>
    </source>
</evidence>
<reference evidence="2" key="2">
    <citation type="submission" date="2012-08" db="EMBL/GenBank/DDBJ databases">
        <title>Genome sequence of Kazachstania naganishii.</title>
        <authorList>
            <person name="Gordon J.L."/>
            <person name="Armisen D."/>
            <person name="Proux-Wera E."/>
            <person name="OhEigeartaigh S.S."/>
            <person name="Byrne K.P."/>
            <person name="Wolfe K.H."/>
        </authorList>
    </citation>
    <scope>NUCLEOTIDE SEQUENCE [LARGE SCALE GENOMIC DNA]</scope>
    <source>
        <strain evidence="2">ATCC MYA-139 / BCRC 22969 / CBS 8797 / CCRC 22969 / KCTC 17520 / NBRC 10181 / NCYC 3082</strain>
    </source>
</reference>
<dbReference type="RefSeq" id="XP_022466656.1">
    <property type="nucleotide sequence ID" value="XM_022610351.1"/>
</dbReference>
<dbReference type="KEGG" id="kng:KNAG_0K00430"/>
<gene>
    <name evidence="1" type="primary">KNAG0K00430</name>
    <name evidence="1" type="ordered locus">KNAG_0K00430</name>
</gene>
<reference evidence="1 2" key="1">
    <citation type="journal article" date="2011" name="Proc. Natl. Acad. Sci. U.S.A.">
        <title>Evolutionary erosion of yeast sex chromosomes by mating-type switching accidents.</title>
        <authorList>
            <person name="Gordon J.L."/>
            <person name="Armisen D."/>
            <person name="Proux-Wera E."/>
            <person name="Oheigeartaigh S.S."/>
            <person name="Byrne K.P."/>
            <person name="Wolfe K.H."/>
        </authorList>
    </citation>
    <scope>NUCLEOTIDE SEQUENCE [LARGE SCALE GENOMIC DNA]</scope>
    <source>
        <strain evidence="2">ATCC MYA-139 / BCRC 22969 / CBS 8797 / CCRC 22969 / KCTC 17520 / NBRC 10181 / NCYC 3082</strain>
    </source>
</reference>
<keyword evidence="2" id="KW-1185">Reference proteome</keyword>
<evidence type="ECO:0000313" key="1">
    <source>
        <dbReference type="EMBL" id="CCK72411.1"/>
    </source>
</evidence>
<organism evidence="1 2">
    <name type="scientific">Huiozyma naganishii (strain ATCC MYA-139 / BCRC 22969 / CBS 8797 / KCTC 17520 / NBRC 10181 / NCYC 3082 / Yp74L-3)</name>
    <name type="common">Yeast</name>
    <name type="synonym">Kazachstania naganishii</name>
    <dbReference type="NCBI Taxonomy" id="1071383"/>
    <lineage>
        <taxon>Eukaryota</taxon>
        <taxon>Fungi</taxon>
        <taxon>Dikarya</taxon>
        <taxon>Ascomycota</taxon>
        <taxon>Saccharomycotina</taxon>
        <taxon>Saccharomycetes</taxon>
        <taxon>Saccharomycetales</taxon>
        <taxon>Saccharomycetaceae</taxon>
        <taxon>Huiozyma</taxon>
    </lineage>
</organism>
<name>J7SAR3_HUIN7</name>
<dbReference type="GeneID" id="34528178"/>
<protein>
    <submittedName>
        <fullName evidence="1">Uncharacterized protein</fullName>
    </submittedName>
</protein>
<dbReference type="Proteomes" id="UP000006310">
    <property type="component" value="Chromosome 11"/>
</dbReference>
<dbReference type="EMBL" id="HE978324">
    <property type="protein sequence ID" value="CCK72411.1"/>
    <property type="molecule type" value="Genomic_DNA"/>
</dbReference>
<dbReference type="HOGENOM" id="CLU_1384350_0_0_1"/>
<proteinExistence type="predicted"/>
<dbReference type="AlphaFoldDB" id="J7SAR3"/>
<sequence length="197" mass="22012">MNDGEFIVAGTLDTLSDRTDRLQGRVGEATHPRRTLKTCLEELQQILDTVYRQRLHIGEPLLLVIRRFIKEQQQLREDVLPVTCGRDGDRSARGEILAVYDSAMALLDRLRVLQGLFDRVNDAEQLPSAACTAPLAEMHAQLLEQSRSHAALLVRSLLVVQKHIRHNCRYNELLLGLAQTTTTAIGTTTSSSSDDTL</sequence>